<name>A0A7W7YE88_9BACT</name>
<dbReference type="InterPro" id="IPR017850">
    <property type="entry name" value="Alkaline_phosphatase_core_sf"/>
</dbReference>
<evidence type="ECO:0000256" key="2">
    <source>
        <dbReference type="ARBA" id="ARBA00022723"/>
    </source>
</evidence>
<feature type="domain" description="Sulfatase N-terminal" evidence="7">
    <location>
        <begin position="24"/>
        <end position="344"/>
    </location>
</feature>
<feature type="signal peptide" evidence="6">
    <location>
        <begin position="1"/>
        <end position="20"/>
    </location>
</feature>
<dbReference type="PROSITE" id="PS00523">
    <property type="entry name" value="SULFATASE_1"/>
    <property type="match status" value="1"/>
</dbReference>
<proteinExistence type="inferred from homology"/>
<evidence type="ECO:0000313" key="9">
    <source>
        <dbReference type="Proteomes" id="UP000590740"/>
    </source>
</evidence>
<evidence type="ECO:0000313" key="8">
    <source>
        <dbReference type="EMBL" id="MBB5034582.1"/>
    </source>
</evidence>
<dbReference type="AlphaFoldDB" id="A0A7W7YE88"/>
<evidence type="ECO:0000256" key="5">
    <source>
        <dbReference type="SAM" id="MobiDB-lite"/>
    </source>
</evidence>
<evidence type="ECO:0000256" key="4">
    <source>
        <dbReference type="ARBA" id="ARBA00022837"/>
    </source>
</evidence>
<dbReference type="InterPro" id="IPR000917">
    <property type="entry name" value="Sulfatase_N"/>
</dbReference>
<dbReference type="RefSeq" id="WP_184342530.1">
    <property type="nucleotide sequence ID" value="NZ_JACHIG010000010.1"/>
</dbReference>
<keyword evidence="6" id="KW-0732">Signal</keyword>
<keyword evidence="2" id="KW-0479">Metal-binding</keyword>
<reference evidence="8 9" key="1">
    <citation type="submission" date="2020-08" db="EMBL/GenBank/DDBJ databases">
        <title>Genomic Encyclopedia of Type Strains, Phase IV (KMG-IV): sequencing the most valuable type-strain genomes for metagenomic binning, comparative biology and taxonomic classification.</title>
        <authorList>
            <person name="Goeker M."/>
        </authorList>
    </citation>
    <scope>NUCLEOTIDE SEQUENCE [LARGE SCALE GENOMIC DNA]</scope>
    <source>
        <strain evidence="8 9">DSM 12252</strain>
    </source>
</reference>
<dbReference type="InterPro" id="IPR024607">
    <property type="entry name" value="Sulfatase_CS"/>
</dbReference>
<dbReference type="PANTHER" id="PTHR42693:SF53">
    <property type="entry name" value="ENDO-4-O-SULFATASE"/>
    <property type="match status" value="1"/>
</dbReference>
<feature type="region of interest" description="Disordered" evidence="5">
    <location>
        <begin position="430"/>
        <end position="455"/>
    </location>
</feature>
<dbReference type="PANTHER" id="PTHR42693">
    <property type="entry name" value="ARYLSULFATASE FAMILY MEMBER"/>
    <property type="match status" value="1"/>
</dbReference>
<dbReference type="SUPFAM" id="SSF53649">
    <property type="entry name" value="Alkaline phosphatase-like"/>
    <property type="match status" value="1"/>
</dbReference>
<dbReference type="Gene3D" id="3.40.720.10">
    <property type="entry name" value="Alkaline Phosphatase, subunit A"/>
    <property type="match status" value="1"/>
</dbReference>
<organism evidence="8 9">
    <name type="scientific">Prosthecobacter vanneervenii</name>
    <dbReference type="NCBI Taxonomy" id="48466"/>
    <lineage>
        <taxon>Bacteria</taxon>
        <taxon>Pseudomonadati</taxon>
        <taxon>Verrucomicrobiota</taxon>
        <taxon>Verrucomicrobiia</taxon>
        <taxon>Verrucomicrobiales</taxon>
        <taxon>Verrucomicrobiaceae</taxon>
        <taxon>Prosthecobacter</taxon>
    </lineage>
</organism>
<dbReference type="GO" id="GO:0004065">
    <property type="term" value="F:arylsulfatase activity"/>
    <property type="evidence" value="ECO:0007669"/>
    <property type="project" value="TreeGrafter"/>
</dbReference>
<evidence type="ECO:0000259" key="7">
    <source>
        <dbReference type="Pfam" id="PF00884"/>
    </source>
</evidence>
<evidence type="ECO:0000256" key="3">
    <source>
        <dbReference type="ARBA" id="ARBA00022801"/>
    </source>
</evidence>
<evidence type="ECO:0000256" key="1">
    <source>
        <dbReference type="ARBA" id="ARBA00008779"/>
    </source>
</evidence>
<sequence length="455" mass="50131">MFRSLILLLTACAFSLSASAAQKPNIIFILSDDLAQGDLGCYGQKLIQTPNLDRMAKEGTRYLQGYCGTSVCAPSRSCLMTGLHTGHCPIRANREIGKEGQKPLPAGTITVAQILHDAGYATACMGKWGMGMFDTTGSPLKLGFDHFYGYNCQRHAHSYFPTYLYNDDKPFNLPGNTGKGVGQTYAQQLISDEVVRWVREHKGGPFFLYFSITLPHGSFEIDDQGIYKDKPWTELQKNYAAMVTRLDSDVGRLLATLKECGIDDNTLVMTAGDNGSSFDPTSEMGRIFDQASNGLRGYKRGLYEGALRQAALARWPGQVPAGRVTDEPWAFWDFLPTAAELAGAKIPEGCKPDGFSLVSFLKGGPAPKRDHFYWELHEAASLQAVRWGDWKAVRNGPETPIEIYDLKTDAAEAHDLAKERPDLVAKAEELMTSSRTADPDWPLVQKRAGKGKKKP</sequence>
<feature type="chain" id="PRO_5031065323" evidence="6">
    <location>
        <begin position="21"/>
        <end position="455"/>
    </location>
</feature>
<comment type="similarity">
    <text evidence="1">Belongs to the sulfatase family.</text>
</comment>
<keyword evidence="3" id="KW-0378">Hydrolase</keyword>
<keyword evidence="4" id="KW-0106">Calcium</keyword>
<keyword evidence="9" id="KW-1185">Reference proteome</keyword>
<dbReference type="GO" id="GO:0046872">
    <property type="term" value="F:metal ion binding"/>
    <property type="evidence" value="ECO:0007669"/>
    <property type="project" value="UniProtKB-KW"/>
</dbReference>
<comment type="caution">
    <text evidence="8">The sequence shown here is derived from an EMBL/GenBank/DDBJ whole genome shotgun (WGS) entry which is preliminary data.</text>
</comment>
<dbReference type="Gene3D" id="3.30.1120.10">
    <property type="match status" value="1"/>
</dbReference>
<dbReference type="CDD" id="cd16145">
    <property type="entry name" value="ARS_like"/>
    <property type="match status" value="1"/>
</dbReference>
<evidence type="ECO:0000256" key="6">
    <source>
        <dbReference type="SAM" id="SignalP"/>
    </source>
</evidence>
<protein>
    <submittedName>
        <fullName evidence="8">Arylsulfatase A-like enzyme</fullName>
    </submittedName>
</protein>
<accession>A0A7W7YE88</accession>
<dbReference type="Proteomes" id="UP000590740">
    <property type="component" value="Unassembled WGS sequence"/>
</dbReference>
<dbReference type="InterPro" id="IPR050738">
    <property type="entry name" value="Sulfatase"/>
</dbReference>
<dbReference type="Pfam" id="PF00884">
    <property type="entry name" value="Sulfatase"/>
    <property type="match status" value="1"/>
</dbReference>
<dbReference type="EMBL" id="JACHIG010000010">
    <property type="protein sequence ID" value="MBB5034582.1"/>
    <property type="molecule type" value="Genomic_DNA"/>
</dbReference>
<gene>
    <name evidence="8" type="ORF">HNQ65_004187</name>
</gene>